<evidence type="ECO:0000313" key="3">
    <source>
        <dbReference type="Proteomes" id="UP000435112"/>
    </source>
</evidence>
<feature type="region of interest" description="Disordered" evidence="1">
    <location>
        <begin position="443"/>
        <end position="488"/>
    </location>
</feature>
<organism evidence="2 3">
    <name type="scientific">Phytophthora rubi</name>
    <dbReference type="NCBI Taxonomy" id="129364"/>
    <lineage>
        <taxon>Eukaryota</taxon>
        <taxon>Sar</taxon>
        <taxon>Stramenopiles</taxon>
        <taxon>Oomycota</taxon>
        <taxon>Peronosporomycetes</taxon>
        <taxon>Peronosporales</taxon>
        <taxon>Peronosporaceae</taxon>
        <taxon>Phytophthora</taxon>
    </lineage>
</organism>
<feature type="region of interest" description="Disordered" evidence="1">
    <location>
        <begin position="1"/>
        <end position="81"/>
    </location>
</feature>
<dbReference type="EMBL" id="QXFU01003616">
    <property type="protein sequence ID" value="KAE8973992.1"/>
    <property type="molecule type" value="Genomic_DNA"/>
</dbReference>
<feature type="compositionally biased region" description="Basic and acidic residues" evidence="1">
    <location>
        <begin position="23"/>
        <end position="33"/>
    </location>
</feature>
<feature type="region of interest" description="Disordered" evidence="1">
    <location>
        <begin position="538"/>
        <end position="559"/>
    </location>
</feature>
<protein>
    <submittedName>
        <fullName evidence="2">Uncharacterized protein</fullName>
    </submittedName>
</protein>
<sequence>MGLKAESEQQDGWTTVAGRRARVQGETKDDKTRSGGGGRDPSTAGPGRLIKVSPRKTQNKNKTEGILQSKNGGEGEGGDAKKGRETFKQLRRYLLQDAKQEYVLHTIIRLGELASSRRFLHWVMAHKKDGRTEQELKKDWKDQPTAAQTDMYQNWVVTENLDQDEVERRLHFFHIQGGPESKAAVSSSGTAGNSYLGAVNSGRTMSGGKVETNEQKRMKELCTRPVERVVELRGRTADEDRALIMILNHELELARPPTFLIQSMDAEELAVFTDLFHAIEYPLYAHLAPGQRFDNDMACESILRMVHAGREAAPQHKQEILEFKAAMSRILLDAETRLITVTFKGKQSAARWIGWKMPFAAKLLPLVDYKQQREEAKKTHALVQIDFYELSVAVRRGTMNSRDFYWLLTKGLGLEVQEMKHPEASTLGVNDKEWIVTVKEWEQEGNDQSEGSRKKVKQDGKRSGVTRSLSPRKRGQLSPKKRDKKSHQQYMHQYLLETFQATASKHRRLGGSPVFSSTGDTVENLEARKQAYQVVKEAADGEDTEGHPKETEDSDCVYAGTKPGSDAGEALETWIALYNHGEGVLLPTSETAEAANLFKKEVLNGMIASIVDEVGENPENLEVELEASSISMPPGETHDSRVCALANHYVRQRTKSVQALVSAHFWVRPAHLKGMSIHARETIYVLDVNPDEIARVQAYAYRTVKLEDDDVFESGTVHTLETRSTIQMWKGLIGEGILIPVLILKWSDSGKRSPMMQNAIDAMHRI</sequence>
<dbReference type="AlphaFoldDB" id="A0A6A3HY53"/>
<evidence type="ECO:0000256" key="1">
    <source>
        <dbReference type="SAM" id="MobiDB-lite"/>
    </source>
</evidence>
<dbReference type="Proteomes" id="UP000435112">
    <property type="component" value="Unassembled WGS sequence"/>
</dbReference>
<gene>
    <name evidence="2" type="ORF">PR002_g26042</name>
</gene>
<comment type="caution">
    <text evidence="2">The sequence shown here is derived from an EMBL/GenBank/DDBJ whole genome shotgun (WGS) entry which is preliminary data.</text>
</comment>
<dbReference type="OrthoDB" id="123276at2759"/>
<evidence type="ECO:0000313" key="2">
    <source>
        <dbReference type="EMBL" id="KAE8973992.1"/>
    </source>
</evidence>
<feature type="compositionally biased region" description="Basic and acidic residues" evidence="1">
    <location>
        <begin position="450"/>
        <end position="462"/>
    </location>
</feature>
<reference evidence="2 3" key="1">
    <citation type="submission" date="2018-09" db="EMBL/GenBank/DDBJ databases">
        <title>Genomic investigation of the strawberry pathogen Phytophthora fragariae indicates pathogenicity is determined by transcriptional variation in three key races.</title>
        <authorList>
            <person name="Adams T.M."/>
            <person name="Armitage A.D."/>
            <person name="Sobczyk M.K."/>
            <person name="Bates H.J."/>
            <person name="Dunwell J.M."/>
            <person name="Nellist C.F."/>
            <person name="Harrison R.J."/>
        </authorList>
    </citation>
    <scope>NUCLEOTIDE SEQUENCE [LARGE SCALE GENOMIC DNA]</scope>
    <source>
        <strain evidence="2 3">SCRP324</strain>
    </source>
</reference>
<feature type="compositionally biased region" description="Basic residues" evidence="1">
    <location>
        <begin position="470"/>
        <end position="487"/>
    </location>
</feature>
<proteinExistence type="predicted"/>
<accession>A0A6A3HY53</accession>
<name>A0A6A3HY53_9STRA</name>